<keyword evidence="4" id="KW-0720">Serine protease</keyword>
<dbReference type="Pfam" id="PF00082">
    <property type="entry name" value="Peptidase_S8"/>
    <property type="match status" value="1"/>
</dbReference>
<feature type="domain" description="Peptidase S8/S53" evidence="6">
    <location>
        <begin position="160"/>
        <end position="367"/>
    </location>
</feature>
<dbReference type="InterPro" id="IPR010259">
    <property type="entry name" value="S8pro/Inhibitor_I9"/>
</dbReference>
<dbReference type="PANTHER" id="PTHR43806">
    <property type="entry name" value="PEPTIDASE S8"/>
    <property type="match status" value="1"/>
</dbReference>
<dbReference type="InterPro" id="IPR036852">
    <property type="entry name" value="Peptidase_S8/S53_dom_sf"/>
</dbReference>
<dbReference type="Pfam" id="PF05922">
    <property type="entry name" value="Inhibitor_I9"/>
    <property type="match status" value="1"/>
</dbReference>
<dbReference type="PROSITE" id="PS51892">
    <property type="entry name" value="SUBTILASE"/>
    <property type="match status" value="1"/>
</dbReference>
<name>A0ABV9ESU6_9ACTN</name>
<dbReference type="PRINTS" id="PR00723">
    <property type="entry name" value="SUBTILISIN"/>
</dbReference>
<dbReference type="RefSeq" id="WP_262850628.1">
    <property type="nucleotide sequence ID" value="NZ_JANZYP010000111.1"/>
</dbReference>
<dbReference type="SUPFAM" id="SSF52743">
    <property type="entry name" value="Subtilisin-like"/>
    <property type="match status" value="1"/>
</dbReference>
<comment type="similarity">
    <text evidence="1 5">Belongs to the peptidase S8 family.</text>
</comment>
<dbReference type="InterPro" id="IPR050131">
    <property type="entry name" value="Peptidase_S8_subtilisin-like"/>
</dbReference>
<keyword evidence="3 8" id="KW-0378">Hydrolase</keyword>
<dbReference type="InterPro" id="IPR000209">
    <property type="entry name" value="Peptidase_S8/S53_dom"/>
</dbReference>
<evidence type="ECO:0000313" key="8">
    <source>
        <dbReference type="EMBL" id="MFC4592497.1"/>
    </source>
</evidence>
<dbReference type="InterPro" id="IPR037045">
    <property type="entry name" value="S8pro/Inhibitor_I9_sf"/>
</dbReference>
<organism evidence="8 9">
    <name type="scientific">Sphaerisporangium corydalis</name>
    <dbReference type="NCBI Taxonomy" id="1441875"/>
    <lineage>
        <taxon>Bacteria</taxon>
        <taxon>Bacillati</taxon>
        <taxon>Actinomycetota</taxon>
        <taxon>Actinomycetes</taxon>
        <taxon>Streptosporangiales</taxon>
        <taxon>Streptosporangiaceae</taxon>
        <taxon>Sphaerisporangium</taxon>
    </lineage>
</organism>
<comment type="caution">
    <text evidence="5">Lacks conserved residue(s) required for the propagation of feature annotation.</text>
</comment>
<keyword evidence="9" id="KW-1185">Reference proteome</keyword>
<dbReference type="CDD" id="cd04077">
    <property type="entry name" value="Peptidases_S8_PCSK9_ProteinaseK_like"/>
    <property type="match status" value="1"/>
</dbReference>
<dbReference type="Gene3D" id="3.30.70.80">
    <property type="entry name" value="Peptidase S8 propeptide/proteinase inhibitor I9"/>
    <property type="match status" value="1"/>
</dbReference>
<keyword evidence="2" id="KW-0645">Protease</keyword>
<evidence type="ECO:0000259" key="6">
    <source>
        <dbReference type="Pfam" id="PF00082"/>
    </source>
</evidence>
<evidence type="ECO:0000256" key="4">
    <source>
        <dbReference type="ARBA" id="ARBA00022825"/>
    </source>
</evidence>
<sequence length="385" mass="39774">MVMLTSPAARALTPDPAPRVTVREAAPPAAVPGQYIITLRPDGRLDDVAALAGVQPIYRYTKVMNGFAARMTAEQISRLRRQPEVASIEQDGRIEELELHTPEAVVPPIVPTALSWGRDRIDQRKLPLNGTFKINHDGDGVTAYMVGSGISPSQGEFTGRLDKGYSAIIDGHGTDDCLGQGTFVAGIVGGATQGVAPKVRMVPVRVLDCDGKGTFAGMIAALDWVAGTIQKPAVVNVSVGGQKSYAANDAANELAGLGAFIAAAAGDRSSDACEISPAGAPGIITVAASTIKDTPAPFSNTGPCVDLYAPGVDIVSSAKSGGLRRGSGTAYATPFVTGVAALLKQTYGASTATTTRNWITGNATTDALHGVHPDTPNRLLFTGDL</sequence>
<dbReference type="Gene3D" id="3.40.50.200">
    <property type="entry name" value="Peptidase S8/S53 domain"/>
    <property type="match status" value="1"/>
</dbReference>
<evidence type="ECO:0000313" key="9">
    <source>
        <dbReference type="Proteomes" id="UP001595891"/>
    </source>
</evidence>
<evidence type="ECO:0000256" key="1">
    <source>
        <dbReference type="ARBA" id="ARBA00011073"/>
    </source>
</evidence>
<reference evidence="9" key="1">
    <citation type="journal article" date="2019" name="Int. J. Syst. Evol. Microbiol.">
        <title>The Global Catalogue of Microorganisms (GCM) 10K type strain sequencing project: providing services to taxonomists for standard genome sequencing and annotation.</title>
        <authorList>
            <consortium name="The Broad Institute Genomics Platform"/>
            <consortium name="The Broad Institute Genome Sequencing Center for Infectious Disease"/>
            <person name="Wu L."/>
            <person name="Ma J."/>
        </authorList>
    </citation>
    <scope>NUCLEOTIDE SEQUENCE [LARGE SCALE GENOMIC DNA]</scope>
    <source>
        <strain evidence="9">CCUG 49560</strain>
    </source>
</reference>
<dbReference type="InterPro" id="IPR034193">
    <property type="entry name" value="PCSK9_ProteinaseK-like"/>
</dbReference>
<accession>A0ABV9ESU6</accession>
<dbReference type="InterPro" id="IPR015500">
    <property type="entry name" value="Peptidase_S8_subtilisin-rel"/>
</dbReference>
<gene>
    <name evidence="8" type="ORF">ACFO8L_40875</name>
</gene>
<feature type="domain" description="Inhibitor I9" evidence="7">
    <location>
        <begin position="54"/>
        <end position="93"/>
    </location>
</feature>
<dbReference type="PANTHER" id="PTHR43806:SF11">
    <property type="entry name" value="CEREVISIN-RELATED"/>
    <property type="match status" value="1"/>
</dbReference>
<dbReference type="EC" id="3.4.-.-" evidence="8"/>
<evidence type="ECO:0000256" key="2">
    <source>
        <dbReference type="ARBA" id="ARBA00022670"/>
    </source>
</evidence>
<comment type="caution">
    <text evidence="8">The sequence shown here is derived from an EMBL/GenBank/DDBJ whole genome shotgun (WGS) entry which is preliminary data.</text>
</comment>
<dbReference type="GO" id="GO:0016787">
    <property type="term" value="F:hydrolase activity"/>
    <property type="evidence" value="ECO:0007669"/>
    <property type="project" value="UniProtKB-KW"/>
</dbReference>
<proteinExistence type="inferred from homology"/>
<evidence type="ECO:0000256" key="3">
    <source>
        <dbReference type="ARBA" id="ARBA00022801"/>
    </source>
</evidence>
<evidence type="ECO:0000256" key="5">
    <source>
        <dbReference type="PROSITE-ProRule" id="PRU01240"/>
    </source>
</evidence>
<dbReference type="SUPFAM" id="SSF54897">
    <property type="entry name" value="Protease propeptides/inhibitors"/>
    <property type="match status" value="1"/>
</dbReference>
<protein>
    <submittedName>
        <fullName evidence="8">S8 family peptidase</fullName>
        <ecNumber evidence="8">3.4.-.-</ecNumber>
    </submittedName>
</protein>
<dbReference type="EMBL" id="JBHSFN010000055">
    <property type="protein sequence ID" value="MFC4592497.1"/>
    <property type="molecule type" value="Genomic_DNA"/>
</dbReference>
<evidence type="ECO:0000259" key="7">
    <source>
        <dbReference type="Pfam" id="PF05922"/>
    </source>
</evidence>
<dbReference type="Proteomes" id="UP001595891">
    <property type="component" value="Unassembled WGS sequence"/>
</dbReference>